<dbReference type="SUPFAM" id="SSF49373">
    <property type="entry name" value="Invasin/intimin cell-adhesion fragments"/>
    <property type="match status" value="1"/>
</dbReference>
<dbReference type="EMBL" id="JAYKOT010000001">
    <property type="protein sequence ID" value="MEB3428752.1"/>
    <property type="molecule type" value="Genomic_DNA"/>
</dbReference>
<reference evidence="4 5" key="1">
    <citation type="submission" date="2024-01" db="EMBL/GenBank/DDBJ databases">
        <title>Complete genome sequence of Citroniella saccharovorans strain M6.X9, isolated from human fecal sample.</title>
        <authorList>
            <person name="Cheng G."/>
            <person name="Westerholm M."/>
            <person name="Schnurer A."/>
        </authorList>
    </citation>
    <scope>NUCLEOTIDE SEQUENCE [LARGE SCALE GENOMIC DNA]</scope>
    <source>
        <strain evidence="4 5">DSM 29873</strain>
    </source>
</reference>
<dbReference type="InterPro" id="IPR025660">
    <property type="entry name" value="Pept_his_AS"/>
</dbReference>
<protein>
    <submittedName>
        <fullName evidence="4">Lectin like domain-containing protein</fullName>
    </submittedName>
</protein>
<dbReference type="Pfam" id="PF00112">
    <property type="entry name" value="Peptidase_C1"/>
    <property type="match status" value="1"/>
</dbReference>
<accession>A0AAW9MW69</accession>
<comment type="caution">
    <text evidence="4">The sequence shown here is derived from an EMBL/GenBank/DDBJ whole genome shotgun (WGS) entry which is preliminary data.</text>
</comment>
<dbReference type="RefSeq" id="WP_324618783.1">
    <property type="nucleotide sequence ID" value="NZ_JAYKOT010000001.1"/>
</dbReference>
<organism evidence="4 5">
    <name type="scientific">Citroniella saccharovorans</name>
    <dbReference type="NCBI Taxonomy" id="2053367"/>
    <lineage>
        <taxon>Bacteria</taxon>
        <taxon>Bacillati</taxon>
        <taxon>Bacillota</taxon>
        <taxon>Tissierellia</taxon>
        <taxon>Tissierellales</taxon>
        <taxon>Peptoniphilaceae</taxon>
        <taxon>Citroniella</taxon>
    </lineage>
</organism>
<dbReference type="InterPro" id="IPR008964">
    <property type="entry name" value="Invasin/intimin_cell_adhesion"/>
</dbReference>
<dbReference type="InterPro" id="IPR013128">
    <property type="entry name" value="Peptidase_C1A"/>
</dbReference>
<feature type="domain" description="Peptidase C1A papain C-terminal" evidence="3">
    <location>
        <begin position="111"/>
        <end position="332"/>
    </location>
</feature>
<evidence type="ECO:0000259" key="3">
    <source>
        <dbReference type="SMART" id="SM00645"/>
    </source>
</evidence>
<keyword evidence="5" id="KW-1185">Reference proteome</keyword>
<dbReference type="PANTHER" id="PTHR12411">
    <property type="entry name" value="CYSTEINE PROTEASE FAMILY C1-RELATED"/>
    <property type="match status" value="1"/>
</dbReference>
<keyword evidence="2" id="KW-0732">Signal</keyword>
<dbReference type="Proteomes" id="UP001357733">
    <property type="component" value="Unassembled WGS sequence"/>
</dbReference>
<dbReference type="Gene3D" id="3.90.70.10">
    <property type="entry name" value="Cysteine proteinases"/>
    <property type="match status" value="1"/>
</dbReference>
<dbReference type="AlphaFoldDB" id="A0AAW9MW69"/>
<evidence type="ECO:0000313" key="5">
    <source>
        <dbReference type="Proteomes" id="UP001357733"/>
    </source>
</evidence>
<dbReference type="SUPFAM" id="SSF54001">
    <property type="entry name" value="Cysteine proteinases"/>
    <property type="match status" value="1"/>
</dbReference>
<evidence type="ECO:0000313" key="4">
    <source>
        <dbReference type="EMBL" id="MEB3428752.1"/>
    </source>
</evidence>
<dbReference type="InterPro" id="IPR038765">
    <property type="entry name" value="Papain-like_cys_pep_sf"/>
</dbReference>
<dbReference type="SMART" id="SM00645">
    <property type="entry name" value="Pept_C1"/>
    <property type="match status" value="1"/>
</dbReference>
<dbReference type="PROSITE" id="PS00639">
    <property type="entry name" value="THIOL_PROTEASE_HIS"/>
    <property type="match status" value="1"/>
</dbReference>
<dbReference type="GO" id="GO:0008234">
    <property type="term" value="F:cysteine-type peptidase activity"/>
    <property type="evidence" value="ECO:0007669"/>
    <property type="project" value="InterPro"/>
</dbReference>
<dbReference type="GO" id="GO:0006508">
    <property type="term" value="P:proteolysis"/>
    <property type="evidence" value="ECO:0007669"/>
    <property type="project" value="InterPro"/>
</dbReference>
<comment type="similarity">
    <text evidence="1">Belongs to the peptidase C1 family.</text>
</comment>
<dbReference type="InterPro" id="IPR000668">
    <property type="entry name" value="Peptidase_C1A_C"/>
</dbReference>
<proteinExistence type="inferred from homology"/>
<dbReference type="Gene3D" id="2.60.40.1080">
    <property type="match status" value="2"/>
</dbReference>
<sequence>MFRNKKVIGSLFLALLVFLSTTLPSFAIASEGAIVKEESEKLESYQEENKEEAGEEKLSESDNGIIYDMDDDLGDLEIAPLNEDFSPDNAQGAGPLKVSYDGPTYRARAALPEYFNLRDYNRVTPVKNQGTNGSCWAFAAYGAMESYLSRFGSFDFSEKHMRNMHGFDWSIDDGGNRDIAAAYLSRGDGPIWESQDPYDPVISASPLNVKRALDMEEIIYLPDVLSIGDTVAIKNAIMQYGGVYTTINSSKYYERPESHSYYNPGGGKADHAVTIVGWDDSFSKNGFSSVAPDNGAWIVKNSWGPKYMDNGFYYVSYFDKFCGKSNAVFVPKAKDETGEIYQYDKFGATRSVGYNKQGYMANIFKASRDELLHEVGLYNVALRTRYEIYVVENLEKTSQLKSDRKLVAEGFMEYPGYYTIDIDPVKLTKDENFSVVVYMNSEQADYRYPMPIETRITGFTSKAEASPGQSYVSADGESWGDLTRQVPNANACIKAITTAGDTAPDEKIGDEIHDDPHVKPRNLYFKEGKSGFINVDKKGSLTAIIEPEALSTDNLKFKSQDNNVAVYYKGAIYPRSVGKTVIQASTEDGSLKANFFVQVIPKDFRNEQYDPIPVLGENDFDPKWMEEIEPSEPDYVEPTKPEIEYDPNEIRNMYLTTNMGVIKEGDTFDLDKKIGVYPKTANREFTYLSNDESIITVDKNGIATAHKTGKANVSIECKEGFKKEFNFIVLPRTELKELSVDYMRNSERKAGIWTVTFKATENGEGYSGPADVTTVSGDRVRKNRIYFNRGEAKIKYNGFNFGVWRKEFETTIKIRDIEQSIKYGF</sequence>
<dbReference type="CDD" id="cd02619">
    <property type="entry name" value="Peptidase_C1"/>
    <property type="match status" value="1"/>
</dbReference>
<feature type="chain" id="PRO_5043712647" evidence="2">
    <location>
        <begin position="30"/>
        <end position="825"/>
    </location>
</feature>
<dbReference type="InterPro" id="IPR003343">
    <property type="entry name" value="Big_2"/>
</dbReference>
<gene>
    <name evidence="4" type="ORF">VLK81_01730</name>
</gene>
<evidence type="ECO:0000256" key="1">
    <source>
        <dbReference type="ARBA" id="ARBA00008455"/>
    </source>
</evidence>
<evidence type="ECO:0000256" key="2">
    <source>
        <dbReference type="SAM" id="SignalP"/>
    </source>
</evidence>
<name>A0AAW9MW69_9FIRM</name>
<dbReference type="PROSITE" id="PS00139">
    <property type="entry name" value="THIOL_PROTEASE_CYS"/>
    <property type="match status" value="1"/>
</dbReference>
<dbReference type="InterPro" id="IPR040528">
    <property type="entry name" value="Lectin-like"/>
</dbReference>
<feature type="signal peptide" evidence="2">
    <location>
        <begin position="1"/>
        <end position="29"/>
    </location>
</feature>
<dbReference type="InterPro" id="IPR000169">
    <property type="entry name" value="Pept_cys_AS"/>
</dbReference>
<dbReference type="Pfam" id="PF02368">
    <property type="entry name" value="Big_2"/>
    <property type="match status" value="1"/>
</dbReference>
<dbReference type="Pfam" id="PF18560">
    <property type="entry name" value="Lectin_like"/>
    <property type="match status" value="1"/>
</dbReference>